<sequence length="276" mass="32641">MGVSVLILTLNEERNLPACLEAVRWSDDIVVLDSFSSDRTVEIARSFGARVVQRRFDTWSSHQNWASKEIPFKNKWVYYSDADEIVTPELRDELLRIAGDPALAPVAYRLRYRNFFCGRWLRHCGIYPVWVLRFYQPDKVRFERIVNPVAVVDGEEGRLDGHFHHYSFNNGLQAWFDKHNRYSQQEAIESLRSLRGSPLDWRALAGNAVARRRLLKELSFRLPCRSLLRFVYMYLLRLGFLDGWQGYTYCRMLAIYEYMIELKVMEIERRERGLSV</sequence>
<keyword evidence="4" id="KW-1185">Reference proteome</keyword>
<dbReference type="Proteomes" id="UP001244552">
    <property type="component" value="Unassembled WGS sequence"/>
</dbReference>
<gene>
    <name evidence="3" type="ORF">QO018_005011</name>
</gene>
<dbReference type="Pfam" id="PF00535">
    <property type="entry name" value="Glycos_transf_2"/>
    <property type="match status" value="1"/>
</dbReference>
<proteinExistence type="inferred from homology"/>
<dbReference type="RefSeq" id="WP_209984028.1">
    <property type="nucleotide sequence ID" value="NZ_JAGINO010000013.1"/>
</dbReference>
<dbReference type="PANTHER" id="PTHR43630">
    <property type="entry name" value="POLY-BETA-1,6-N-ACETYL-D-GLUCOSAMINE SYNTHASE"/>
    <property type="match status" value="1"/>
</dbReference>
<dbReference type="InterPro" id="IPR001173">
    <property type="entry name" value="Glyco_trans_2-like"/>
</dbReference>
<dbReference type="Gene3D" id="3.90.550.10">
    <property type="entry name" value="Spore Coat Polysaccharide Biosynthesis Protein SpsA, Chain A"/>
    <property type="match status" value="1"/>
</dbReference>
<dbReference type="InterPro" id="IPR029044">
    <property type="entry name" value="Nucleotide-diphossugar_trans"/>
</dbReference>
<evidence type="ECO:0000313" key="3">
    <source>
        <dbReference type="EMBL" id="MDQ0536120.1"/>
    </source>
</evidence>
<evidence type="ECO:0000313" key="4">
    <source>
        <dbReference type="Proteomes" id="UP001244552"/>
    </source>
</evidence>
<dbReference type="EMBL" id="JAUSVU010000023">
    <property type="protein sequence ID" value="MDQ0536120.1"/>
    <property type="molecule type" value="Genomic_DNA"/>
</dbReference>
<comment type="caution">
    <text evidence="3">The sequence shown here is derived from an EMBL/GenBank/DDBJ whole genome shotgun (WGS) entry which is preliminary data.</text>
</comment>
<dbReference type="PANTHER" id="PTHR43630:SF2">
    <property type="entry name" value="GLYCOSYLTRANSFERASE"/>
    <property type="match status" value="1"/>
</dbReference>
<evidence type="ECO:0000256" key="1">
    <source>
        <dbReference type="ARBA" id="ARBA00038494"/>
    </source>
</evidence>
<reference evidence="3 4" key="1">
    <citation type="submission" date="2023-07" db="EMBL/GenBank/DDBJ databases">
        <title>Genomic Encyclopedia of Type Strains, Phase IV (KMG-IV): sequencing the most valuable type-strain genomes for metagenomic binning, comparative biology and taxonomic classification.</title>
        <authorList>
            <person name="Goeker M."/>
        </authorList>
    </citation>
    <scope>NUCLEOTIDE SEQUENCE [LARGE SCALE GENOMIC DNA]</scope>
    <source>
        <strain evidence="3 4">DSM 19922</strain>
    </source>
</reference>
<dbReference type="CDD" id="cd02511">
    <property type="entry name" value="Beta4Glucosyltransferase"/>
    <property type="match status" value="1"/>
</dbReference>
<comment type="similarity">
    <text evidence="1">Belongs to the glycosyltransferase 2 family. WaaE/KdtX subfamily.</text>
</comment>
<protein>
    <submittedName>
        <fullName evidence="3">Glycosyltransferase involved in cell wall biosynthesis</fullName>
    </submittedName>
</protein>
<feature type="domain" description="Glycosyltransferase 2-like" evidence="2">
    <location>
        <begin position="4"/>
        <end position="142"/>
    </location>
</feature>
<dbReference type="SUPFAM" id="SSF53448">
    <property type="entry name" value="Nucleotide-diphospho-sugar transferases"/>
    <property type="match status" value="1"/>
</dbReference>
<evidence type="ECO:0000259" key="2">
    <source>
        <dbReference type="Pfam" id="PF00535"/>
    </source>
</evidence>
<organism evidence="3 4">
    <name type="scientific">Azospirillum picis</name>
    <dbReference type="NCBI Taxonomy" id="488438"/>
    <lineage>
        <taxon>Bacteria</taxon>
        <taxon>Pseudomonadati</taxon>
        <taxon>Pseudomonadota</taxon>
        <taxon>Alphaproteobacteria</taxon>
        <taxon>Rhodospirillales</taxon>
        <taxon>Azospirillaceae</taxon>
        <taxon>Azospirillum</taxon>
    </lineage>
</organism>
<name>A0ABU0MRK5_9PROT</name>
<accession>A0ABU0MRK5</accession>